<evidence type="ECO:0000256" key="7">
    <source>
        <dbReference type="ARBA" id="ARBA00022916"/>
    </source>
</evidence>
<keyword evidence="7 11" id="KW-0135">Cellulose biosynthesis</keyword>
<evidence type="ECO:0000259" key="13">
    <source>
        <dbReference type="Pfam" id="PF07238"/>
    </source>
</evidence>
<evidence type="ECO:0000256" key="11">
    <source>
        <dbReference type="RuleBase" id="RU365020"/>
    </source>
</evidence>
<dbReference type="InterPro" id="IPR009875">
    <property type="entry name" value="PilZ_domain"/>
</dbReference>
<dbReference type="InterPro" id="IPR001173">
    <property type="entry name" value="Glyco_trans_2-like"/>
</dbReference>
<evidence type="ECO:0000313" key="15">
    <source>
        <dbReference type="EMBL" id="MBO0662143.1"/>
    </source>
</evidence>
<dbReference type="Pfam" id="PF07238">
    <property type="entry name" value="PilZ"/>
    <property type="match status" value="1"/>
</dbReference>
<feature type="transmembrane region" description="Helical" evidence="11">
    <location>
        <begin position="520"/>
        <end position="540"/>
    </location>
</feature>
<comment type="pathway">
    <text evidence="11">Glycan metabolism; bacterial cellulose biosynthesis.</text>
</comment>
<sequence length="753" mass="82411">MRKIISSMVPVAWLLSLLGLGIAVAQPVGTNSQVLIAATLVAGMLVLWMSGPRSNERRLLLMALALAAIGRYAYWRTVSTLPDSSDLANFIPGVALYAVEMFAMVILLLSLFVVLKPKSRPARATMAGPASDAALPTVDVFVPTYNESAELLTVTLAAAISMDYPADKLTVYLLDDGGTDEKRLSADPVVAHEANLRQRMLTKLCDELGAVYLAREKNVSAKAGNLNAALPRTSGDLIAVFDADHAPVRDFLRKTVHHFAEDAKLFLVQTPHFFLNPDPIEKNLGLFKRMPSENEMFYGVVQRGLDSWGAAYFCGSAAVLRRTALETVGGFSGTSITEDCETALTLHGRGWRSRYVDQPLIAGLQPETFGSFIGQRSRWCQGMLQIMLLKNPLFVRGLTMAQRICYLSSGLFWLFPFMRLTFMVAPLLFIFFDLRIYQASLQEFLAYTCTYMLANVMLQNYLYGDVRWPWISELYEYVQSIYLIRAIAAVIRNPRSPIFAVTAKGALIEQDRLSTLARPYLMFFCVLLVATLWCAARWYLEPTSRDLLLALGGWNVLNLVVAGLALGVVTERAERRRNQRLSISRKGALNIGETAIDVVVEDVSSSGVRIRPLGLETAKLPKAASIGTLTLDGSRQAGLAVVVRRRIPDARGICLGLEFMALAPSQMRTVADLMYADASALSSFRESRRKSVGVVGGSLNVIRWSIESSVRALGHAARRPEPATPITAANDAGTAGNAPSSIDSPPRDAISAA</sequence>
<dbReference type="PANTHER" id="PTHR43867:SF2">
    <property type="entry name" value="CELLULOSE SYNTHASE CATALYTIC SUBUNIT A [UDP-FORMING]"/>
    <property type="match status" value="1"/>
</dbReference>
<dbReference type="GO" id="GO:0016760">
    <property type="term" value="F:cellulose synthase (UDP-forming) activity"/>
    <property type="evidence" value="ECO:0007669"/>
    <property type="project" value="UniProtKB-EC"/>
</dbReference>
<keyword evidence="11" id="KW-0973">c-di-GMP</keyword>
<feature type="transmembrane region" description="Helical" evidence="11">
    <location>
        <begin position="444"/>
        <end position="463"/>
    </location>
</feature>
<dbReference type="InterPro" id="IPR029044">
    <property type="entry name" value="Nucleotide-diphossugar_trans"/>
</dbReference>
<feature type="transmembrane region" description="Helical" evidence="11">
    <location>
        <begin position="58"/>
        <end position="74"/>
    </location>
</feature>
<dbReference type="SUPFAM" id="SSF53448">
    <property type="entry name" value="Nucleotide-diphospho-sugar transferases"/>
    <property type="match status" value="1"/>
</dbReference>
<dbReference type="EMBL" id="JAFMPP010000003">
    <property type="protein sequence ID" value="MBO0662143.1"/>
    <property type="molecule type" value="Genomic_DNA"/>
</dbReference>
<reference evidence="15" key="1">
    <citation type="submission" date="2021-03" db="EMBL/GenBank/DDBJ databases">
        <title>Whole genome sequence of Jiella sp. CQZ9-1.</title>
        <authorList>
            <person name="Tuo L."/>
        </authorList>
    </citation>
    <scope>NUCLEOTIDE SEQUENCE</scope>
    <source>
        <strain evidence="15">CQZ9-1</strain>
    </source>
</reference>
<evidence type="ECO:0000256" key="6">
    <source>
        <dbReference type="ARBA" id="ARBA00022692"/>
    </source>
</evidence>
<comment type="cofactor">
    <cofactor evidence="11">
        <name>Mg(2+)</name>
        <dbReference type="ChEBI" id="CHEBI:18420"/>
    </cofactor>
</comment>
<evidence type="ECO:0000256" key="4">
    <source>
        <dbReference type="ARBA" id="ARBA00022676"/>
    </source>
</evidence>
<accession>A0A939FY48</accession>
<keyword evidence="16" id="KW-1185">Reference proteome</keyword>
<dbReference type="CDD" id="cd06421">
    <property type="entry name" value="CESA_CelA_like"/>
    <property type="match status" value="1"/>
</dbReference>
<dbReference type="GO" id="GO:0035438">
    <property type="term" value="F:cyclic-di-GMP binding"/>
    <property type="evidence" value="ECO:0007669"/>
    <property type="project" value="InterPro"/>
</dbReference>
<dbReference type="PRINTS" id="PR01439">
    <property type="entry name" value="CELLSNTHASEA"/>
</dbReference>
<dbReference type="EC" id="2.4.1.12" evidence="11"/>
<dbReference type="Gene3D" id="2.40.10.220">
    <property type="entry name" value="predicted glycosyltransferase like domains"/>
    <property type="match status" value="1"/>
</dbReference>
<proteinExistence type="predicted"/>
<organism evidence="15 16">
    <name type="scientific">Jiella flava</name>
    <dbReference type="NCBI Taxonomy" id="2816857"/>
    <lineage>
        <taxon>Bacteria</taxon>
        <taxon>Pseudomonadati</taxon>
        <taxon>Pseudomonadota</taxon>
        <taxon>Alphaproteobacteria</taxon>
        <taxon>Hyphomicrobiales</taxon>
        <taxon>Aurantimonadaceae</taxon>
        <taxon>Jiella</taxon>
    </lineage>
</organism>
<comment type="caution">
    <text evidence="15">The sequence shown here is derived from an EMBL/GenBank/DDBJ whole genome shotgun (WGS) entry which is preliminary data.</text>
</comment>
<evidence type="ECO:0000256" key="9">
    <source>
        <dbReference type="ARBA" id="ARBA00023136"/>
    </source>
</evidence>
<evidence type="ECO:0000313" key="16">
    <source>
        <dbReference type="Proteomes" id="UP000664122"/>
    </source>
</evidence>
<dbReference type="InterPro" id="IPR003919">
    <property type="entry name" value="Cell_synth_A"/>
</dbReference>
<dbReference type="Proteomes" id="UP000664122">
    <property type="component" value="Unassembled WGS sequence"/>
</dbReference>
<dbReference type="InterPro" id="IPR050321">
    <property type="entry name" value="Glycosyltr_2/OpgH_subfam"/>
</dbReference>
<dbReference type="NCBIfam" id="TIGR03030">
    <property type="entry name" value="CelA"/>
    <property type="match status" value="1"/>
</dbReference>
<comment type="catalytic activity">
    <reaction evidence="10 11">
        <text>[(1-&gt;4)-beta-D-glucosyl](n) + UDP-alpha-D-glucose = [(1-&gt;4)-beta-D-glucosyl](n+1) + UDP + H(+)</text>
        <dbReference type="Rhea" id="RHEA:19929"/>
        <dbReference type="Rhea" id="RHEA-COMP:10033"/>
        <dbReference type="Rhea" id="RHEA-COMP:10034"/>
        <dbReference type="ChEBI" id="CHEBI:15378"/>
        <dbReference type="ChEBI" id="CHEBI:18246"/>
        <dbReference type="ChEBI" id="CHEBI:58223"/>
        <dbReference type="ChEBI" id="CHEBI:58885"/>
        <dbReference type="EC" id="2.4.1.12"/>
    </reaction>
</comment>
<keyword evidence="8 11" id="KW-1133">Transmembrane helix</keyword>
<evidence type="ECO:0000256" key="12">
    <source>
        <dbReference type="SAM" id="MobiDB-lite"/>
    </source>
</evidence>
<feature type="transmembrane region" description="Helical" evidence="11">
    <location>
        <begin position="35"/>
        <end position="51"/>
    </location>
</feature>
<keyword evidence="3 11" id="KW-0997">Cell inner membrane</keyword>
<keyword evidence="4 11" id="KW-0328">Glycosyltransferase</keyword>
<dbReference type="AlphaFoldDB" id="A0A939FY48"/>
<feature type="transmembrane region" description="Helical" evidence="11">
    <location>
        <begin position="552"/>
        <end position="570"/>
    </location>
</feature>
<dbReference type="Gene3D" id="3.90.550.10">
    <property type="entry name" value="Spore Coat Polysaccharide Biosynthesis Protein SpsA, Chain A"/>
    <property type="match status" value="1"/>
</dbReference>
<name>A0A939FY48_9HYPH</name>
<keyword evidence="5 11" id="KW-0808">Transferase</keyword>
<comment type="subcellular location">
    <subcellularLocation>
        <location evidence="1">Cell inner membrane</location>
        <topology evidence="1">Multi-pass membrane protein</topology>
    </subcellularLocation>
</comment>
<dbReference type="PANTHER" id="PTHR43867">
    <property type="entry name" value="CELLULOSE SYNTHASE CATALYTIC SUBUNIT A [UDP-FORMING]"/>
    <property type="match status" value="1"/>
</dbReference>
<dbReference type="GO" id="GO:0006011">
    <property type="term" value="P:UDP-alpha-D-glucose metabolic process"/>
    <property type="evidence" value="ECO:0007669"/>
    <property type="project" value="InterPro"/>
</dbReference>
<feature type="domain" description="PilZ" evidence="13">
    <location>
        <begin position="574"/>
        <end position="675"/>
    </location>
</feature>
<dbReference type="GO" id="GO:0005886">
    <property type="term" value="C:plasma membrane"/>
    <property type="evidence" value="ECO:0007669"/>
    <property type="project" value="UniProtKB-SubCell"/>
</dbReference>
<keyword evidence="9 11" id="KW-0472">Membrane</keyword>
<feature type="compositionally biased region" description="Low complexity" evidence="12">
    <location>
        <begin position="727"/>
        <end position="738"/>
    </location>
</feature>
<evidence type="ECO:0000256" key="10">
    <source>
        <dbReference type="ARBA" id="ARBA00048682"/>
    </source>
</evidence>
<feature type="transmembrane region" description="Helical" evidence="11">
    <location>
        <begin position="410"/>
        <end position="432"/>
    </location>
</feature>
<evidence type="ECO:0000259" key="14">
    <source>
        <dbReference type="Pfam" id="PF13632"/>
    </source>
</evidence>
<dbReference type="SUPFAM" id="SSF141371">
    <property type="entry name" value="PilZ domain-like"/>
    <property type="match status" value="1"/>
</dbReference>
<feature type="transmembrane region" description="Helical" evidence="11">
    <location>
        <begin position="94"/>
        <end position="115"/>
    </location>
</feature>
<feature type="region of interest" description="Disordered" evidence="12">
    <location>
        <begin position="715"/>
        <end position="753"/>
    </location>
</feature>
<dbReference type="GO" id="GO:0030244">
    <property type="term" value="P:cellulose biosynthetic process"/>
    <property type="evidence" value="ECO:0007669"/>
    <property type="project" value="UniProtKB-KW"/>
</dbReference>
<evidence type="ECO:0000256" key="8">
    <source>
        <dbReference type="ARBA" id="ARBA00022989"/>
    </source>
</evidence>
<feature type="domain" description="Glycosyltransferase 2-like" evidence="14">
    <location>
        <begin position="238"/>
        <end position="434"/>
    </location>
</feature>
<evidence type="ECO:0000256" key="2">
    <source>
        <dbReference type="ARBA" id="ARBA00022475"/>
    </source>
</evidence>
<protein>
    <recommendedName>
        <fullName evidence="11">Cellulose synthase catalytic subunit [UDP-forming]</fullName>
        <ecNumber evidence="11">2.4.1.12</ecNumber>
    </recommendedName>
</protein>
<keyword evidence="6 11" id="KW-0812">Transmembrane</keyword>
<evidence type="ECO:0000256" key="1">
    <source>
        <dbReference type="ARBA" id="ARBA00004429"/>
    </source>
</evidence>
<comment type="function">
    <text evidence="11">Catalytic subunit of cellulose synthase. It polymerizes uridine 5'-diphosphate glucose to cellulose.</text>
</comment>
<dbReference type="Pfam" id="PF13632">
    <property type="entry name" value="Glyco_trans_2_3"/>
    <property type="match status" value="1"/>
</dbReference>
<gene>
    <name evidence="15" type="primary">bcsA</name>
    <name evidence="15" type="ORF">J1C48_06120</name>
</gene>
<evidence type="ECO:0000256" key="3">
    <source>
        <dbReference type="ARBA" id="ARBA00022519"/>
    </source>
</evidence>
<keyword evidence="2 11" id="KW-1003">Cell membrane</keyword>
<evidence type="ECO:0000256" key="5">
    <source>
        <dbReference type="ARBA" id="ARBA00022679"/>
    </source>
</evidence>